<dbReference type="PANTHER" id="PTHR43347:SF3">
    <property type="entry name" value="ACYL-COA SYNTHETASE SHORT-CHAIN FAMILY MEMBER 3, MITOCHONDRIAL"/>
    <property type="match status" value="1"/>
</dbReference>
<dbReference type="InterPro" id="IPR000873">
    <property type="entry name" value="AMP-dep_synth/lig_dom"/>
</dbReference>
<dbReference type="Gene3D" id="3.30.300.30">
    <property type="match status" value="1"/>
</dbReference>
<comment type="similarity">
    <text evidence="1">Belongs to the ATP-dependent AMP-binding enzyme family.</text>
</comment>
<evidence type="ECO:0000259" key="2">
    <source>
        <dbReference type="Pfam" id="PF00501"/>
    </source>
</evidence>
<feature type="domain" description="AMP-dependent synthetase/ligase" evidence="2">
    <location>
        <begin position="81"/>
        <end position="463"/>
    </location>
</feature>
<dbReference type="Pfam" id="PF13193">
    <property type="entry name" value="AMP-binding_C"/>
    <property type="match status" value="1"/>
</dbReference>
<feature type="domain" description="Acetyl-coenzyme A synthetase N-terminal" evidence="4">
    <location>
        <begin position="18"/>
        <end position="72"/>
    </location>
</feature>
<dbReference type="InterPro" id="IPR020845">
    <property type="entry name" value="AMP-binding_CS"/>
</dbReference>
<accession>A0ABN2M1U7</accession>
<feature type="domain" description="AMP-binding enzyme C-terminal" evidence="3">
    <location>
        <begin position="529"/>
        <end position="609"/>
    </location>
</feature>
<dbReference type="Proteomes" id="UP001499938">
    <property type="component" value="Unassembled WGS sequence"/>
</dbReference>
<reference evidence="5 6" key="1">
    <citation type="journal article" date="2019" name="Int. J. Syst. Evol. Microbiol.">
        <title>The Global Catalogue of Microorganisms (GCM) 10K type strain sequencing project: providing services to taxonomists for standard genome sequencing and annotation.</title>
        <authorList>
            <consortium name="The Broad Institute Genomics Platform"/>
            <consortium name="The Broad Institute Genome Sequencing Center for Infectious Disease"/>
            <person name="Wu L."/>
            <person name="Ma J."/>
        </authorList>
    </citation>
    <scope>NUCLEOTIDE SEQUENCE [LARGE SCALE GENOMIC DNA]</scope>
    <source>
        <strain evidence="5 6">JCM 15592</strain>
    </source>
</reference>
<evidence type="ECO:0000259" key="3">
    <source>
        <dbReference type="Pfam" id="PF13193"/>
    </source>
</evidence>
<evidence type="ECO:0000259" key="4">
    <source>
        <dbReference type="Pfam" id="PF16177"/>
    </source>
</evidence>
<dbReference type="InterPro" id="IPR025110">
    <property type="entry name" value="AMP-bd_C"/>
</dbReference>
<dbReference type="CDD" id="cd05967">
    <property type="entry name" value="PrpE"/>
    <property type="match status" value="1"/>
</dbReference>
<name>A0ABN2M1U7_9MICO</name>
<evidence type="ECO:0000313" key="6">
    <source>
        <dbReference type="Proteomes" id="UP001499938"/>
    </source>
</evidence>
<protein>
    <submittedName>
        <fullName evidence="5">Propionyl-CoA synthetase</fullName>
    </submittedName>
</protein>
<comment type="caution">
    <text evidence="5">The sequence shown here is derived from an EMBL/GenBank/DDBJ whole genome shotgun (WGS) entry which is preliminary data.</text>
</comment>
<evidence type="ECO:0000256" key="1">
    <source>
        <dbReference type="ARBA" id="ARBA00006432"/>
    </source>
</evidence>
<proteinExistence type="inferred from homology"/>
<dbReference type="InterPro" id="IPR045851">
    <property type="entry name" value="AMP-bd_C_sf"/>
</dbReference>
<dbReference type="Pfam" id="PF00501">
    <property type="entry name" value="AMP-binding"/>
    <property type="match status" value="1"/>
</dbReference>
<dbReference type="SUPFAM" id="SSF56801">
    <property type="entry name" value="Acetyl-CoA synthetase-like"/>
    <property type="match status" value="1"/>
</dbReference>
<keyword evidence="6" id="KW-1185">Reference proteome</keyword>
<sequence length="648" mass="69859">MARHEAGRNDGGMSTGAYAAAYEQSISDPNAFWGEAASAIEWITPPTTVLDDSNPPFYRWFTGGTLNTCFNALDRHVRDGRGEQVAVYYHSPVTDTKTSLTYAELLDQVARFAGALAGLGVEKGDRVLIYMPMVPEAMIAMLACARLGAIHSVVFGGFAPAELSARIEDATPKVVVSASCGIEPSRTIAYKPMLDGGLDRSEHKPESVIVLQRPQLEAEVGQRDTDWEEMTWDEVMADAEPTDCVEVAATDPLYILYTSGTTGRPKGIVRDNGGHAVALRWSMANIYDVQPGEVWFTASDVGWVVGHSYIVYAPLLTGATTVMYEGKPVGTPDASAFWRIISDYGAVAMFTAPTAYRAIKREDPDGKLLAGQDISTMRNLFLAGERLDPDTYHWADNLLDCAVVDNWWQTETGWPIAANLRGLDPMPIKPGSPSVRVPGYDVQILDEYGTPLPAGQEGAIAIKLPLPPGTLPTLWQDDERYVSGYLSVFDGYYLTGDGGLIDEDGYVFVMGRTDDVLNVAGHRLSTGSIEAALAGHPAVAECAVIGVADDFKGQIPRGLVVLKGGYDATSDGERIVKELVQRVRDEVGAVASLKQVDIVAALPKTRSGKILRKTMREIADGKVPTIPGTIEDASVLDALAATLTNTQH</sequence>
<dbReference type="EMBL" id="BAAAPO010000052">
    <property type="protein sequence ID" value="GAA1806437.1"/>
    <property type="molecule type" value="Genomic_DNA"/>
</dbReference>
<gene>
    <name evidence="5" type="ORF">GCM10009811_32490</name>
</gene>
<dbReference type="PROSITE" id="PS00455">
    <property type="entry name" value="AMP_BINDING"/>
    <property type="match status" value="1"/>
</dbReference>
<dbReference type="Pfam" id="PF16177">
    <property type="entry name" value="ACAS_N"/>
    <property type="match status" value="1"/>
</dbReference>
<dbReference type="PANTHER" id="PTHR43347">
    <property type="entry name" value="ACYL-COA SYNTHETASE"/>
    <property type="match status" value="1"/>
</dbReference>
<evidence type="ECO:0000313" key="5">
    <source>
        <dbReference type="EMBL" id="GAA1806437.1"/>
    </source>
</evidence>
<dbReference type="Gene3D" id="3.40.50.12780">
    <property type="entry name" value="N-terminal domain of ligase-like"/>
    <property type="match status" value="1"/>
</dbReference>
<organism evidence="5 6">
    <name type="scientific">Nostocoides veronense</name>
    <dbReference type="NCBI Taxonomy" id="330836"/>
    <lineage>
        <taxon>Bacteria</taxon>
        <taxon>Bacillati</taxon>
        <taxon>Actinomycetota</taxon>
        <taxon>Actinomycetes</taxon>
        <taxon>Micrococcales</taxon>
        <taxon>Intrasporangiaceae</taxon>
        <taxon>Nostocoides</taxon>
    </lineage>
</organism>
<dbReference type="InterPro" id="IPR042099">
    <property type="entry name" value="ANL_N_sf"/>
</dbReference>
<dbReference type="InterPro" id="IPR032387">
    <property type="entry name" value="ACAS_N"/>
</dbReference>